<comment type="caution">
    <text evidence="1">The sequence shown here is derived from an EMBL/GenBank/DDBJ whole genome shotgun (WGS) entry which is preliminary data.</text>
</comment>
<dbReference type="RefSeq" id="WP_169575061.1">
    <property type="nucleotide sequence ID" value="NZ_JABBFV010000025.1"/>
</dbReference>
<name>A0A7X9WZD5_9SPHN</name>
<organism evidence="1 2">
    <name type="scientific">Sphingobium psychrophilum</name>
    <dbReference type="NCBI Taxonomy" id="2728834"/>
    <lineage>
        <taxon>Bacteria</taxon>
        <taxon>Pseudomonadati</taxon>
        <taxon>Pseudomonadota</taxon>
        <taxon>Alphaproteobacteria</taxon>
        <taxon>Sphingomonadales</taxon>
        <taxon>Sphingomonadaceae</taxon>
        <taxon>Sphingobium</taxon>
    </lineage>
</organism>
<sequence>MTANTAMTAIYDLVICAVSWESRNPTSLQTIGGTNYPTVFVRFASSKPATDDAKDANLAILQELCPNNQLLMLGRSTELDANIASLQAMVRDQFVRHKRPLRILLDITCLPKSYVSFLCGLGFNEDYLCRLDCLYAAGHYDLTGDASGGGPLSIVSEGEWTSIQIPFLESANTFSPVRDLVVILGGEIGYSLPFIDRYEPARLSVVFIEDGVAPDKLTGSEKAAYEDLTNQPTLVRADFKINDMIGVLGHVHDFCSKDPTRAIVGLAIGSKAQSLALALGALDLDNLEVVCRIPSSYASKDVAPTGQVFLYSIEDRFEPMGYLDAH</sequence>
<dbReference type="AlphaFoldDB" id="A0A7X9WZD5"/>
<dbReference type="Proteomes" id="UP000519023">
    <property type="component" value="Unassembled WGS sequence"/>
</dbReference>
<gene>
    <name evidence="1" type="ORF">HHL08_21670</name>
</gene>
<dbReference type="EMBL" id="JABBFV010000025">
    <property type="protein sequence ID" value="NML12708.1"/>
    <property type="molecule type" value="Genomic_DNA"/>
</dbReference>
<proteinExistence type="predicted"/>
<reference evidence="1 2" key="1">
    <citation type="submission" date="2020-04" db="EMBL/GenBank/DDBJ databases">
        <title>Sphingobium sp. AR-3-1 isolated from Arctic soil.</title>
        <authorList>
            <person name="Dahal R.H."/>
            <person name="Chaudhary D.K."/>
        </authorList>
    </citation>
    <scope>NUCLEOTIDE SEQUENCE [LARGE SCALE GENOMIC DNA]</scope>
    <source>
        <strain evidence="1 2">AR-3-1</strain>
    </source>
</reference>
<protein>
    <submittedName>
        <fullName evidence="1">Uncharacterized protein</fullName>
    </submittedName>
</protein>
<keyword evidence="2" id="KW-1185">Reference proteome</keyword>
<evidence type="ECO:0000313" key="1">
    <source>
        <dbReference type="EMBL" id="NML12708.1"/>
    </source>
</evidence>
<accession>A0A7X9WZD5</accession>
<evidence type="ECO:0000313" key="2">
    <source>
        <dbReference type="Proteomes" id="UP000519023"/>
    </source>
</evidence>